<feature type="compositionally biased region" description="Basic and acidic residues" evidence="1">
    <location>
        <begin position="47"/>
        <end position="56"/>
    </location>
</feature>
<dbReference type="AlphaFoldDB" id="A0A0A8ZX43"/>
<feature type="region of interest" description="Disordered" evidence="1">
    <location>
        <begin position="28"/>
        <end position="56"/>
    </location>
</feature>
<accession>A0A0A8ZX43</accession>
<reference evidence="2" key="2">
    <citation type="journal article" date="2015" name="Data Brief">
        <title>Shoot transcriptome of the giant reed, Arundo donax.</title>
        <authorList>
            <person name="Barrero R.A."/>
            <person name="Guerrero F.D."/>
            <person name="Moolhuijzen P."/>
            <person name="Goolsby J.A."/>
            <person name="Tidwell J."/>
            <person name="Bellgard S.E."/>
            <person name="Bellgard M.I."/>
        </authorList>
    </citation>
    <scope>NUCLEOTIDE SEQUENCE</scope>
    <source>
        <tissue evidence="2">Shoot tissue taken approximately 20 cm above the soil surface</tissue>
    </source>
</reference>
<reference evidence="2" key="1">
    <citation type="submission" date="2014-09" db="EMBL/GenBank/DDBJ databases">
        <authorList>
            <person name="Magalhaes I.L.F."/>
            <person name="Oliveira U."/>
            <person name="Santos F.R."/>
            <person name="Vidigal T.H.D.A."/>
            <person name="Brescovit A.D."/>
            <person name="Santos A.J."/>
        </authorList>
    </citation>
    <scope>NUCLEOTIDE SEQUENCE</scope>
    <source>
        <tissue evidence="2">Shoot tissue taken approximately 20 cm above the soil surface</tissue>
    </source>
</reference>
<dbReference type="EMBL" id="GBRH01254504">
    <property type="protein sequence ID" value="JAD43391.1"/>
    <property type="molecule type" value="Transcribed_RNA"/>
</dbReference>
<organism evidence="2">
    <name type="scientific">Arundo donax</name>
    <name type="common">Giant reed</name>
    <name type="synonym">Donax arundinaceus</name>
    <dbReference type="NCBI Taxonomy" id="35708"/>
    <lineage>
        <taxon>Eukaryota</taxon>
        <taxon>Viridiplantae</taxon>
        <taxon>Streptophyta</taxon>
        <taxon>Embryophyta</taxon>
        <taxon>Tracheophyta</taxon>
        <taxon>Spermatophyta</taxon>
        <taxon>Magnoliopsida</taxon>
        <taxon>Liliopsida</taxon>
        <taxon>Poales</taxon>
        <taxon>Poaceae</taxon>
        <taxon>PACMAD clade</taxon>
        <taxon>Arundinoideae</taxon>
        <taxon>Arundineae</taxon>
        <taxon>Arundo</taxon>
    </lineage>
</organism>
<protein>
    <submittedName>
        <fullName evidence="2">Uncharacterized protein</fullName>
    </submittedName>
</protein>
<sequence>MEETMESNGDLCKGSVVRYDLCAGKRMEAGRHPSTASSVVAVDSDGEERASRRSRL</sequence>
<name>A0A0A8ZX43_ARUDO</name>
<proteinExistence type="predicted"/>
<evidence type="ECO:0000313" key="2">
    <source>
        <dbReference type="EMBL" id="JAD43391.1"/>
    </source>
</evidence>
<evidence type="ECO:0000256" key="1">
    <source>
        <dbReference type="SAM" id="MobiDB-lite"/>
    </source>
</evidence>